<evidence type="ECO:0000313" key="2">
    <source>
        <dbReference type="EMBL" id="CAN62367.1"/>
    </source>
</evidence>
<proteinExistence type="predicted"/>
<dbReference type="EMBL" id="AM424396">
    <property type="protein sequence ID" value="CAN62367.1"/>
    <property type="molecule type" value="Genomic_DNA"/>
</dbReference>
<sequence length="183" mass="21147">MKFEKALDGSWIRRAERPPVQARGQGQIHPGVKEEAEIREMKGGLDPQRDFEQREPELDIPPLPQLEGIHFKVTFSKPMMTEPSYTAGPSSQSSFTELPHTKIPFQAPHALDHAPWMDLSAQISSLGTHMEELALVSDTQFYSMEDHIDQYQTGFTSQFEHFQQRFEHIEERMDQQQAIFEHL</sequence>
<protein>
    <submittedName>
        <fullName evidence="2">Uncharacterized protein</fullName>
    </submittedName>
</protein>
<name>A5AE89_VITVI</name>
<gene>
    <name evidence="2" type="ORF">VITISV_001846</name>
</gene>
<organism evidence="2">
    <name type="scientific">Vitis vinifera</name>
    <name type="common">Grape</name>
    <dbReference type="NCBI Taxonomy" id="29760"/>
    <lineage>
        <taxon>Eukaryota</taxon>
        <taxon>Viridiplantae</taxon>
        <taxon>Streptophyta</taxon>
        <taxon>Embryophyta</taxon>
        <taxon>Tracheophyta</taxon>
        <taxon>Spermatophyta</taxon>
        <taxon>Magnoliopsida</taxon>
        <taxon>eudicotyledons</taxon>
        <taxon>Gunneridae</taxon>
        <taxon>Pentapetalae</taxon>
        <taxon>rosids</taxon>
        <taxon>Vitales</taxon>
        <taxon>Vitaceae</taxon>
        <taxon>Viteae</taxon>
        <taxon>Vitis</taxon>
    </lineage>
</organism>
<feature type="compositionally biased region" description="Basic and acidic residues" evidence="1">
    <location>
        <begin position="1"/>
        <end position="17"/>
    </location>
</feature>
<accession>A5AE89</accession>
<evidence type="ECO:0000256" key="1">
    <source>
        <dbReference type="SAM" id="MobiDB-lite"/>
    </source>
</evidence>
<dbReference type="AlphaFoldDB" id="A5AE89"/>
<feature type="region of interest" description="Disordered" evidence="1">
    <location>
        <begin position="1"/>
        <end position="63"/>
    </location>
</feature>
<feature type="compositionally biased region" description="Basic and acidic residues" evidence="1">
    <location>
        <begin position="31"/>
        <end position="57"/>
    </location>
</feature>
<reference evidence="2" key="1">
    <citation type="journal article" date="2007" name="PLoS ONE">
        <title>The first genome sequence of an elite grapevine cultivar (Pinot noir Vitis vinifera L.): coping with a highly heterozygous genome.</title>
        <authorList>
            <person name="Velasco R."/>
            <person name="Zharkikh A."/>
            <person name="Troggio M."/>
            <person name="Cartwright D.A."/>
            <person name="Cestaro A."/>
            <person name="Pruss D."/>
            <person name="Pindo M."/>
            <person name="FitzGerald L.M."/>
            <person name="Vezzulli S."/>
            <person name="Reid J."/>
            <person name="Malacarne G."/>
            <person name="Iliev D."/>
            <person name="Coppola G."/>
            <person name="Wardell B."/>
            <person name="Micheletti D."/>
            <person name="Macalma T."/>
            <person name="Facci M."/>
            <person name="Mitchell J.T."/>
            <person name="Perazzolli M."/>
            <person name="Eldredge G."/>
            <person name="Gatto P."/>
            <person name="Oyzerski R."/>
            <person name="Moretto M."/>
            <person name="Gutin N."/>
            <person name="Stefanini M."/>
            <person name="Chen Y."/>
            <person name="Segala C."/>
            <person name="Davenport C."/>
            <person name="Dematte L."/>
            <person name="Mraz A."/>
            <person name="Battilana J."/>
            <person name="Stormo K."/>
            <person name="Costa F."/>
            <person name="Tao Q."/>
            <person name="Si-Ammour A."/>
            <person name="Harkins T."/>
            <person name="Lackey A."/>
            <person name="Perbost C."/>
            <person name="Taillon B."/>
            <person name="Stella A."/>
            <person name="Solovyev V."/>
            <person name="Fawcett J.A."/>
            <person name="Sterck L."/>
            <person name="Vandepoele K."/>
            <person name="Grando S.M."/>
            <person name="Toppo S."/>
            <person name="Moser C."/>
            <person name="Lanchbury J."/>
            <person name="Bogden R."/>
            <person name="Skolnick M."/>
            <person name="Sgaramella V."/>
            <person name="Bhatnagar S.K."/>
            <person name="Fontana P."/>
            <person name="Gutin A."/>
            <person name="Van de Peer Y."/>
            <person name="Salamini F."/>
            <person name="Viola R."/>
        </authorList>
    </citation>
    <scope>NUCLEOTIDE SEQUENCE</scope>
</reference>